<reference evidence="2 3" key="1">
    <citation type="submission" date="2017-11" db="EMBL/GenBank/DDBJ databases">
        <title>De novo assembly and phasing of dikaryotic genomes from two isolates of Puccinia coronata f. sp. avenae, the causal agent of oat crown rust.</title>
        <authorList>
            <person name="Miller M.E."/>
            <person name="Zhang Y."/>
            <person name="Omidvar V."/>
            <person name="Sperschneider J."/>
            <person name="Schwessinger B."/>
            <person name="Raley C."/>
            <person name="Palmer J.M."/>
            <person name="Garnica D."/>
            <person name="Upadhyaya N."/>
            <person name="Rathjen J."/>
            <person name="Taylor J.M."/>
            <person name="Park R.F."/>
            <person name="Dodds P.N."/>
            <person name="Hirsch C.D."/>
            <person name="Kianian S.F."/>
            <person name="Figueroa M."/>
        </authorList>
    </citation>
    <scope>NUCLEOTIDE SEQUENCE [LARGE SCALE GENOMIC DNA]</scope>
    <source>
        <strain evidence="2">12SD80</strain>
    </source>
</reference>
<dbReference type="Proteomes" id="UP000235392">
    <property type="component" value="Unassembled WGS sequence"/>
</dbReference>
<dbReference type="AlphaFoldDB" id="A0A2N5V6G5"/>
<dbReference type="EMBL" id="PGCI01000047">
    <property type="protein sequence ID" value="PLW45595.1"/>
    <property type="molecule type" value="Genomic_DNA"/>
</dbReference>
<accession>A0A2N5V6G5</accession>
<protein>
    <submittedName>
        <fullName evidence="2">Uncharacterized protein</fullName>
    </submittedName>
</protein>
<evidence type="ECO:0000256" key="1">
    <source>
        <dbReference type="SAM" id="MobiDB-lite"/>
    </source>
</evidence>
<evidence type="ECO:0000313" key="3">
    <source>
        <dbReference type="Proteomes" id="UP000235392"/>
    </source>
</evidence>
<name>A0A2N5V6G5_9BASI</name>
<organism evidence="2 3">
    <name type="scientific">Puccinia coronata f. sp. avenae</name>
    <dbReference type="NCBI Taxonomy" id="200324"/>
    <lineage>
        <taxon>Eukaryota</taxon>
        <taxon>Fungi</taxon>
        <taxon>Dikarya</taxon>
        <taxon>Basidiomycota</taxon>
        <taxon>Pucciniomycotina</taxon>
        <taxon>Pucciniomycetes</taxon>
        <taxon>Pucciniales</taxon>
        <taxon>Pucciniaceae</taxon>
        <taxon>Puccinia</taxon>
    </lineage>
</organism>
<gene>
    <name evidence="2" type="ORF">PCASD_06271</name>
</gene>
<feature type="compositionally biased region" description="Polar residues" evidence="1">
    <location>
        <begin position="19"/>
        <end position="41"/>
    </location>
</feature>
<feature type="region of interest" description="Disordered" evidence="1">
    <location>
        <begin position="1"/>
        <end position="109"/>
    </location>
</feature>
<feature type="compositionally biased region" description="Polar residues" evidence="1">
    <location>
        <begin position="88"/>
        <end position="109"/>
    </location>
</feature>
<comment type="caution">
    <text evidence="2">The sequence shown here is derived from an EMBL/GenBank/DDBJ whole genome shotgun (WGS) entry which is preliminary data.</text>
</comment>
<sequence>MSLALSTDSKPPSSEDDLQVQSPRTAVNTNQRRPAVNASTDTTRHHVPQEDSPGSQVGPIRRTQGLHRPGPLRAIRPATGLPGARRVASTSTQELGNTGNPTRTHNLVGTKNGASRQQLALGWPPAGVRMDHIDEPVDDEFVSEVDTLFQLNCKYAGLGPWT</sequence>
<evidence type="ECO:0000313" key="2">
    <source>
        <dbReference type="EMBL" id="PLW45595.1"/>
    </source>
</evidence>
<feature type="compositionally biased region" description="Polar residues" evidence="1">
    <location>
        <begin position="1"/>
        <end position="12"/>
    </location>
</feature>
<proteinExistence type="predicted"/>